<dbReference type="EMBL" id="UINC01072572">
    <property type="protein sequence ID" value="SVC08315.1"/>
    <property type="molecule type" value="Genomic_DNA"/>
</dbReference>
<organism evidence="2">
    <name type="scientific">marine metagenome</name>
    <dbReference type="NCBI Taxonomy" id="408172"/>
    <lineage>
        <taxon>unclassified sequences</taxon>
        <taxon>metagenomes</taxon>
        <taxon>ecological metagenomes</taxon>
    </lineage>
</organism>
<dbReference type="InterPro" id="IPR015590">
    <property type="entry name" value="Aldehyde_DH_dom"/>
</dbReference>
<dbReference type="Pfam" id="PF00171">
    <property type="entry name" value="Aldedh"/>
    <property type="match status" value="1"/>
</dbReference>
<name>A0A382J9R5_9ZZZZ</name>
<feature type="domain" description="Aldehyde dehydrogenase" evidence="1">
    <location>
        <begin position="43"/>
        <end position="103"/>
    </location>
</feature>
<feature type="non-terminal residue" evidence="2">
    <location>
        <position position="1"/>
    </location>
</feature>
<dbReference type="GO" id="GO:0016491">
    <property type="term" value="F:oxidoreductase activity"/>
    <property type="evidence" value="ECO:0007669"/>
    <property type="project" value="InterPro"/>
</dbReference>
<dbReference type="AlphaFoldDB" id="A0A382J9R5"/>
<sequence>VYYLAIKCLNPLKNHKHRVKFSPLKSSKLYMSNLSNNFIAGDWIAGPSTISNINPSDTNDVIGEYAQASKSQLEDALNSAQIAQKKWAATGLEQRQAVLMKIGE</sequence>
<dbReference type="SUPFAM" id="SSF53720">
    <property type="entry name" value="ALDH-like"/>
    <property type="match status" value="1"/>
</dbReference>
<evidence type="ECO:0000313" key="2">
    <source>
        <dbReference type="EMBL" id="SVC08315.1"/>
    </source>
</evidence>
<feature type="non-terminal residue" evidence="2">
    <location>
        <position position="104"/>
    </location>
</feature>
<protein>
    <recommendedName>
        <fullName evidence="1">Aldehyde dehydrogenase domain-containing protein</fullName>
    </recommendedName>
</protein>
<dbReference type="InterPro" id="IPR016161">
    <property type="entry name" value="Ald_DH/histidinol_DH"/>
</dbReference>
<evidence type="ECO:0000259" key="1">
    <source>
        <dbReference type="Pfam" id="PF00171"/>
    </source>
</evidence>
<gene>
    <name evidence="2" type="ORF">METZ01_LOCUS261169</name>
</gene>
<reference evidence="2" key="1">
    <citation type="submission" date="2018-05" db="EMBL/GenBank/DDBJ databases">
        <authorList>
            <person name="Lanie J.A."/>
            <person name="Ng W.-L."/>
            <person name="Kazmierczak K.M."/>
            <person name="Andrzejewski T.M."/>
            <person name="Davidsen T.M."/>
            <person name="Wayne K.J."/>
            <person name="Tettelin H."/>
            <person name="Glass J.I."/>
            <person name="Rusch D."/>
            <person name="Podicherti R."/>
            <person name="Tsui H.-C.T."/>
            <person name="Winkler M.E."/>
        </authorList>
    </citation>
    <scope>NUCLEOTIDE SEQUENCE</scope>
</reference>
<proteinExistence type="predicted"/>
<accession>A0A382J9R5</accession>
<dbReference type="Gene3D" id="3.40.605.10">
    <property type="entry name" value="Aldehyde Dehydrogenase, Chain A, domain 1"/>
    <property type="match status" value="1"/>
</dbReference>
<dbReference type="InterPro" id="IPR016162">
    <property type="entry name" value="Ald_DH_N"/>
</dbReference>